<evidence type="ECO:0000313" key="2">
    <source>
        <dbReference type="EMBL" id="QBR47538.1"/>
    </source>
</evidence>
<dbReference type="InterPro" id="IPR000639">
    <property type="entry name" value="Epox_hydrolase-like"/>
</dbReference>
<evidence type="ECO:0000259" key="1">
    <source>
        <dbReference type="Pfam" id="PF00561"/>
    </source>
</evidence>
<dbReference type="InterPro" id="IPR029058">
    <property type="entry name" value="AB_hydrolase_fold"/>
</dbReference>
<protein>
    <submittedName>
        <fullName evidence="2">Alpha/beta hydrolase</fullName>
    </submittedName>
</protein>
<accession>A0ABX5SKG3</accession>
<name>A0ABX5SKG3_9LACO</name>
<dbReference type="PANTHER" id="PTHR46438:SF11">
    <property type="entry name" value="LIPASE-RELATED"/>
    <property type="match status" value="1"/>
</dbReference>
<organism evidence="2 3">
    <name type="scientific">Leuconostoc kimchii</name>
    <dbReference type="NCBI Taxonomy" id="136609"/>
    <lineage>
        <taxon>Bacteria</taxon>
        <taxon>Bacillati</taxon>
        <taxon>Bacillota</taxon>
        <taxon>Bacilli</taxon>
        <taxon>Lactobacillales</taxon>
        <taxon>Lactobacillaceae</taxon>
        <taxon>Leuconostoc</taxon>
    </lineage>
</organism>
<dbReference type="Proteomes" id="UP000295756">
    <property type="component" value="Chromosome"/>
</dbReference>
<keyword evidence="3" id="KW-1185">Reference proteome</keyword>
<sequence length="276" mass="31158">MSITYEKPNQIFRSEFGYIKYHIVGSGEPLILVHGTPWSSFNWRKIIPALSEWFTVYYYDLLGYGESEKNVSDVSLGVQNEVLSALIKHCDLNNPKIVGHDFGGATVLRTFLINKIDFEQILLIDPVAVSPWGSPFFSHVASHETAFSGLPSYIHEAVLEKYVNGATFHKMDSITLAGIKKPWISDDGQKAFYQQIAQSSQKYTDEIEPLYTDIEKPIVILWGQDDSWIPIKQGEKLSKLLTNCSLIPIENAGHLVQEDQPALVLSYILKHLKSIN</sequence>
<dbReference type="SUPFAM" id="SSF53474">
    <property type="entry name" value="alpha/beta-Hydrolases"/>
    <property type="match status" value="1"/>
</dbReference>
<dbReference type="PRINTS" id="PR00412">
    <property type="entry name" value="EPOXHYDRLASE"/>
</dbReference>
<evidence type="ECO:0000313" key="3">
    <source>
        <dbReference type="Proteomes" id="UP000295756"/>
    </source>
</evidence>
<dbReference type="Gene3D" id="3.40.50.1820">
    <property type="entry name" value="alpha/beta hydrolase"/>
    <property type="match status" value="1"/>
</dbReference>
<proteinExistence type="predicted"/>
<keyword evidence="2" id="KW-0378">Hydrolase</keyword>
<gene>
    <name evidence="2" type="ORF">EW139_05140</name>
</gene>
<dbReference type="InterPro" id="IPR000073">
    <property type="entry name" value="AB_hydrolase_1"/>
</dbReference>
<dbReference type="Pfam" id="PF00561">
    <property type="entry name" value="Abhydrolase_1"/>
    <property type="match status" value="1"/>
</dbReference>
<dbReference type="PANTHER" id="PTHR46438">
    <property type="entry name" value="ALPHA/BETA-HYDROLASES SUPERFAMILY PROTEIN"/>
    <property type="match status" value="1"/>
</dbReference>
<reference evidence="2 3" key="1">
    <citation type="submission" date="2019-03" db="EMBL/GenBank/DDBJ databases">
        <title>Complete Genome Sequence of Leuconostoc kimchii strain NKJ218 Isolated from Homemade Kimchi.</title>
        <authorList>
            <person name="Jung J.Y."/>
            <person name="Jin H.M."/>
            <person name="Jung J.-W."/>
            <person name="Lee S.-Y."/>
            <person name="Ryu B.-G."/>
            <person name="Han S.-S."/>
            <person name="Kang H.K."/>
            <person name="Choi H.W."/>
            <person name="Chung E.J."/>
            <person name="Choi K.-M."/>
        </authorList>
    </citation>
    <scope>NUCLEOTIDE SEQUENCE [LARGE SCALE GENOMIC DNA]</scope>
    <source>
        <strain evidence="2 3">NKJ218</strain>
    </source>
</reference>
<feature type="domain" description="AB hydrolase-1" evidence="1">
    <location>
        <begin position="29"/>
        <end position="260"/>
    </location>
</feature>
<dbReference type="RefSeq" id="WP_013102259.1">
    <property type="nucleotide sequence ID" value="NZ_CP037939.1"/>
</dbReference>
<dbReference type="GO" id="GO:0016787">
    <property type="term" value="F:hydrolase activity"/>
    <property type="evidence" value="ECO:0007669"/>
    <property type="project" value="UniProtKB-KW"/>
</dbReference>
<dbReference type="EMBL" id="CP037939">
    <property type="protein sequence ID" value="QBR47538.1"/>
    <property type="molecule type" value="Genomic_DNA"/>
</dbReference>
<dbReference type="PRINTS" id="PR00111">
    <property type="entry name" value="ABHYDROLASE"/>
</dbReference>